<dbReference type="InterPro" id="IPR036291">
    <property type="entry name" value="NAD(P)-bd_dom_sf"/>
</dbReference>
<dbReference type="Gene3D" id="3.40.50.720">
    <property type="entry name" value="NAD(P)-binding Rossmann-like Domain"/>
    <property type="match status" value="1"/>
</dbReference>
<sequence>MLATFLSCVAVLGILYLYHVNRAMCIVPEEARRLSPHRWTVDEIKAAYKQAVHAPVDVAKSLPSRQNRRYIVVGGSGLLGNWIISHLIARGETAAAIRTLDVNPPSRALLDLGITFVRTNITDQAAVQSAFLQPWPSKLAGLPLTVFHSAAVIRPTERHKAFLSLSRNVNVGGTINVLNAAKQAGATCFISTSSGSVSIRRARFWIAPWERIPKHFVQVVSDATEPPKQHDQFFGNYPVTKLEAERFVRAADDLESGFRTGCIRPANGIYGIGDEASTSISGMYLRMGGAPTWLSPTIQNFVNAENVSIAHLLYEQRLIEHTANSSSNPNIGGSAYTVTDPNPAITFGDMYLLLETLATTPIRFPSIPPLPMLMLSHIFEWYILLRHFYLPWLPRPTNEISQLQPALFAVSNPHVVIDDSRARLAPEQGGLGYEPPLTSLEGLCKQLEHWNRLAAEKGAAAMVGKGLRTYTS</sequence>
<keyword evidence="5" id="KW-1185">Reference proteome</keyword>
<feature type="domain" description="3-beta hydroxysteroid dehydrogenase/isomerase" evidence="3">
    <location>
        <begin position="71"/>
        <end position="353"/>
    </location>
</feature>
<keyword evidence="2" id="KW-0560">Oxidoreductase</keyword>
<dbReference type="SUPFAM" id="SSF51735">
    <property type="entry name" value="NAD(P)-binding Rossmann-fold domains"/>
    <property type="match status" value="1"/>
</dbReference>
<dbReference type="GO" id="GO:0006694">
    <property type="term" value="P:steroid biosynthetic process"/>
    <property type="evidence" value="ECO:0007669"/>
    <property type="project" value="InterPro"/>
</dbReference>
<evidence type="ECO:0000259" key="3">
    <source>
        <dbReference type="Pfam" id="PF01073"/>
    </source>
</evidence>
<comment type="similarity">
    <text evidence="1">Belongs to the 3-beta-HSD family.</text>
</comment>
<evidence type="ECO:0000256" key="1">
    <source>
        <dbReference type="ARBA" id="ARBA00009219"/>
    </source>
</evidence>
<evidence type="ECO:0000313" key="4">
    <source>
        <dbReference type="EMBL" id="CEN60072.1"/>
    </source>
</evidence>
<dbReference type="PANTHER" id="PTHR43245">
    <property type="entry name" value="BIFUNCTIONAL POLYMYXIN RESISTANCE PROTEIN ARNA"/>
    <property type="match status" value="1"/>
</dbReference>
<gene>
    <name evidence="4" type="ORF">ASPCAL02513</name>
</gene>
<dbReference type="AlphaFoldDB" id="A0A0U5GMW7"/>
<dbReference type="OMA" id="HDQFFGN"/>
<protein>
    <recommendedName>
        <fullName evidence="3">3-beta hydroxysteroid dehydrogenase/isomerase domain-containing protein</fullName>
    </recommendedName>
</protein>
<name>A0A0U5GMW7_ASPCI</name>
<dbReference type="InterPro" id="IPR002225">
    <property type="entry name" value="3Beta_OHSteriod_DH/Estase"/>
</dbReference>
<evidence type="ECO:0000256" key="2">
    <source>
        <dbReference type="ARBA" id="ARBA00023002"/>
    </source>
</evidence>
<dbReference type="Pfam" id="PF01073">
    <property type="entry name" value="3Beta_HSD"/>
    <property type="match status" value="1"/>
</dbReference>
<dbReference type="InterPro" id="IPR050177">
    <property type="entry name" value="Lipid_A_modif_metabolic_enz"/>
</dbReference>
<dbReference type="Proteomes" id="UP000054771">
    <property type="component" value="Unassembled WGS sequence"/>
</dbReference>
<reference evidence="5" key="1">
    <citation type="journal article" date="2016" name="Genome Announc.">
        <title>Draft genome sequences of fungus Aspergillus calidoustus.</title>
        <authorList>
            <person name="Horn F."/>
            <person name="Linde J."/>
            <person name="Mattern D.J."/>
            <person name="Walther G."/>
            <person name="Guthke R."/>
            <person name="Scherlach K."/>
            <person name="Martin K."/>
            <person name="Brakhage A.A."/>
            <person name="Petzke L."/>
            <person name="Valiante V."/>
        </authorList>
    </citation>
    <scope>NUCLEOTIDE SEQUENCE [LARGE SCALE GENOMIC DNA]</scope>
    <source>
        <strain evidence="5">SF006504</strain>
    </source>
</reference>
<organism evidence="4 5">
    <name type="scientific">Aspergillus calidoustus</name>
    <dbReference type="NCBI Taxonomy" id="454130"/>
    <lineage>
        <taxon>Eukaryota</taxon>
        <taxon>Fungi</taxon>
        <taxon>Dikarya</taxon>
        <taxon>Ascomycota</taxon>
        <taxon>Pezizomycotina</taxon>
        <taxon>Eurotiomycetes</taxon>
        <taxon>Eurotiomycetidae</taxon>
        <taxon>Eurotiales</taxon>
        <taxon>Aspergillaceae</taxon>
        <taxon>Aspergillus</taxon>
        <taxon>Aspergillus subgen. Nidulantes</taxon>
    </lineage>
</organism>
<evidence type="ECO:0000313" key="5">
    <source>
        <dbReference type="Proteomes" id="UP000054771"/>
    </source>
</evidence>
<dbReference type="EMBL" id="CDMC01000002">
    <property type="protein sequence ID" value="CEN60072.1"/>
    <property type="molecule type" value="Genomic_DNA"/>
</dbReference>
<dbReference type="OrthoDB" id="10058185at2759"/>
<dbReference type="GO" id="GO:0016616">
    <property type="term" value="F:oxidoreductase activity, acting on the CH-OH group of donors, NAD or NADP as acceptor"/>
    <property type="evidence" value="ECO:0007669"/>
    <property type="project" value="InterPro"/>
</dbReference>
<dbReference type="PANTHER" id="PTHR43245:SF51">
    <property type="entry name" value="SHORT CHAIN DEHYDROGENASE_REDUCTASE FAMILY 42E, MEMBER 2"/>
    <property type="match status" value="1"/>
</dbReference>
<accession>A0A0U5GMW7</accession>
<dbReference type="STRING" id="454130.A0A0U5GMW7"/>
<proteinExistence type="inferred from homology"/>